<evidence type="ECO:0000256" key="14">
    <source>
        <dbReference type="ARBA" id="ARBA00023209"/>
    </source>
</evidence>
<evidence type="ECO:0000256" key="8">
    <source>
        <dbReference type="ARBA" id="ARBA00022741"/>
    </source>
</evidence>
<evidence type="ECO:0000313" key="20">
    <source>
        <dbReference type="Proteomes" id="UP000219338"/>
    </source>
</evidence>
<keyword evidence="4 16" id="KW-0489">Methyltransferase</keyword>
<dbReference type="GO" id="GO:0005524">
    <property type="term" value="F:ATP binding"/>
    <property type="evidence" value="ECO:0007669"/>
    <property type="project" value="UniProtKB-KW"/>
</dbReference>
<feature type="topological domain" description="Cytoplasmic" evidence="16">
    <location>
        <begin position="635"/>
        <end position="661"/>
    </location>
</feature>
<feature type="topological domain" description="Cytoplasmic" evidence="16">
    <location>
        <begin position="764"/>
        <end position="788"/>
    </location>
</feature>
<evidence type="ECO:0000256" key="16">
    <source>
        <dbReference type="HAMAP-Rule" id="MF_03216"/>
    </source>
</evidence>
<dbReference type="GO" id="GO:0005789">
    <property type="term" value="C:endoplasmic reticulum membrane"/>
    <property type="evidence" value="ECO:0007669"/>
    <property type="project" value="UniProtKB-SubCell"/>
</dbReference>
<name>A0A284QU63_ARMOS</name>
<comment type="similarity">
    <text evidence="16">Belongs to the class VI-like SAM-binding methyltransferase superfamily. PEMT/PEM2 methyltransferase family.</text>
</comment>
<keyword evidence="20" id="KW-1185">Reference proteome</keyword>
<gene>
    <name evidence="19" type="ORF">ARMOST_03303</name>
</gene>
<keyword evidence="5 16" id="KW-0808">Transferase</keyword>
<dbReference type="OrthoDB" id="201153at2759"/>
<dbReference type="CDD" id="cd13970">
    <property type="entry name" value="ABC1_ADCK3"/>
    <property type="match status" value="1"/>
</dbReference>
<evidence type="ECO:0000256" key="17">
    <source>
        <dbReference type="SAM" id="Phobius"/>
    </source>
</evidence>
<feature type="topological domain" description="Lumenal" evidence="16">
    <location>
        <begin position="683"/>
        <end position="725"/>
    </location>
</feature>
<evidence type="ECO:0000256" key="12">
    <source>
        <dbReference type="ARBA" id="ARBA00023098"/>
    </source>
</evidence>
<dbReference type="InterPro" id="IPR034646">
    <property type="entry name" value="ADCK3_dom"/>
</dbReference>
<dbReference type="PANTHER" id="PTHR43851">
    <property type="match status" value="1"/>
</dbReference>
<keyword evidence="8" id="KW-0547">Nucleotide-binding</keyword>
<dbReference type="GO" id="GO:0006656">
    <property type="term" value="P:phosphatidylcholine biosynthetic process"/>
    <property type="evidence" value="ECO:0007669"/>
    <property type="project" value="UniProtKB-UniRule"/>
</dbReference>
<accession>A0A284QU63</accession>
<feature type="binding site" evidence="16">
    <location>
        <begin position="765"/>
        <end position="766"/>
    </location>
    <ligand>
        <name>S-adenosyl-L-methionine</name>
        <dbReference type="ChEBI" id="CHEBI:59789"/>
    </ligand>
</feature>
<dbReference type="InterPro" id="IPR007318">
    <property type="entry name" value="Phopholipid_MeTrfase"/>
</dbReference>
<comment type="similarity">
    <text evidence="2">Belongs to the protein kinase superfamily. ADCK protein kinase family.</text>
</comment>
<dbReference type="SUPFAM" id="SSF56112">
    <property type="entry name" value="Protein kinase-like (PK-like)"/>
    <property type="match status" value="1"/>
</dbReference>
<comment type="function">
    <text evidence="16">Catalyzes the second two steps of the methylation pathway of phosphatidylcholine biosynthesis, the SAM-dependent methylation of phosphatidylmonomethylethanolamine (PMME) to phosphatidyldimethylethanolamine (PDME) and of PDME to phosphatidylcholine (PC).</text>
</comment>
<organism evidence="19 20">
    <name type="scientific">Armillaria ostoyae</name>
    <name type="common">Armillaria root rot fungus</name>
    <dbReference type="NCBI Taxonomy" id="47428"/>
    <lineage>
        <taxon>Eukaryota</taxon>
        <taxon>Fungi</taxon>
        <taxon>Dikarya</taxon>
        <taxon>Basidiomycota</taxon>
        <taxon>Agaricomycotina</taxon>
        <taxon>Agaricomycetes</taxon>
        <taxon>Agaricomycetidae</taxon>
        <taxon>Agaricales</taxon>
        <taxon>Marasmiineae</taxon>
        <taxon>Physalacriaceae</taxon>
        <taxon>Armillaria</taxon>
    </lineage>
</organism>
<proteinExistence type="inferred from homology"/>
<dbReference type="PROSITE" id="PS51599">
    <property type="entry name" value="SAM_PEMT_PEM2"/>
    <property type="match status" value="1"/>
</dbReference>
<dbReference type="InterPro" id="IPR004147">
    <property type="entry name" value="ABC1_dom"/>
</dbReference>
<evidence type="ECO:0000256" key="2">
    <source>
        <dbReference type="ARBA" id="ARBA00009670"/>
    </source>
</evidence>
<comment type="catalytic activity">
    <reaction evidence="16">
        <text>a 1,2-diacyl-sn-glycero-3-phospho-N-methylethanolamine + S-adenosyl-L-methionine = a 1,2-diacyl-sn-glycero-3-phospho-N,N-dimethylethanolamine + S-adenosyl-L-homocysteine + H(+)</text>
        <dbReference type="Rhea" id="RHEA:32735"/>
        <dbReference type="ChEBI" id="CHEBI:15378"/>
        <dbReference type="ChEBI" id="CHEBI:57856"/>
        <dbReference type="ChEBI" id="CHEBI:59789"/>
        <dbReference type="ChEBI" id="CHEBI:64572"/>
        <dbReference type="ChEBI" id="CHEBI:64573"/>
        <dbReference type="EC" id="2.1.1.71"/>
    </reaction>
</comment>
<dbReference type="InterPro" id="IPR051409">
    <property type="entry name" value="Atypical_kinase_ADCK"/>
</dbReference>
<keyword evidence="7 16" id="KW-0812">Transmembrane</keyword>
<feature type="transmembrane region" description="Helical" evidence="17">
    <location>
        <begin position="743"/>
        <end position="764"/>
    </location>
</feature>
<keyword evidence="16" id="KW-0496">Mitochondrion</keyword>
<evidence type="ECO:0000256" key="5">
    <source>
        <dbReference type="ARBA" id="ARBA00022679"/>
    </source>
</evidence>
<comment type="pathway">
    <text evidence="16">Phospholipid metabolism; phosphatidylcholine biosynthesis.</text>
</comment>
<keyword evidence="14 16" id="KW-0594">Phospholipid biosynthesis</keyword>
<dbReference type="Pfam" id="PF03109">
    <property type="entry name" value="ABC1"/>
    <property type="match status" value="1"/>
</dbReference>
<dbReference type="STRING" id="47428.A0A284QU63"/>
<evidence type="ECO:0000259" key="18">
    <source>
        <dbReference type="Pfam" id="PF03109"/>
    </source>
</evidence>
<evidence type="ECO:0000256" key="10">
    <source>
        <dbReference type="ARBA" id="ARBA00022840"/>
    </source>
</evidence>
<evidence type="ECO:0000256" key="1">
    <source>
        <dbReference type="ARBA" id="ARBA00004127"/>
    </source>
</evidence>
<keyword evidence="13 16" id="KW-0472">Membrane</keyword>
<dbReference type="HAMAP" id="MF_03216">
    <property type="entry name" value="PLMT"/>
    <property type="match status" value="1"/>
</dbReference>
<keyword evidence="11 16" id="KW-1133">Transmembrane helix</keyword>
<evidence type="ECO:0000256" key="11">
    <source>
        <dbReference type="ARBA" id="ARBA00022989"/>
    </source>
</evidence>
<keyword evidence="6 16" id="KW-0949">S-adenosyl-L-methionine</keyword>
<comment type="catalytic activity">
    <reaction evidence="16">
        <text>a 1,2-diacyl-sn-glycero-3-phospho-N,N-dimethylethanolamine + S-adenosyl-L-methionine = a 1,2-diacyl-sn-glycero-3-phosphocholine + S-adenosyl-L-homocysteine + H(+)</text>
        <dbReference type="Rhea" id="RHEA:32739"/>
        <dbReference type="ChEBI" id="CHEBI:15378"/>
        <dbReference type="ChEBI" id="CHEBI:57643"/>
        <dbReference type="ChEBI" id="CHEBI:57856"/>
        <dbReference type="ChEBI" id="CHEBI:59789"/>
        <dbReference type="ChEBI" id="CHEBI:64572"/>
    </reaction>
</comment>
<feature type="transmembrane region" description="Helical" evidence="17">
    <location>
        <begin position="663"/>
        <end position="690"/>
    </location>
</feature>
<sequence>MPPGPAYNWLCVLSSAADILGHAARIRASQIAGKRSVLVARTKNRDAPSPEENKIKIEEDALRPLQGGRLIEPIALAGDSILPREISADVEETPPTIEAIPNHDKDPIVESISYETAQPSYAEEIQAPPTRHLSSSKVPSSRIGRLFHYGGLAASLSYGAASELLRRTENSGGSVMMTEANIKRLVSKLSQMRGAALKLGQFLSIQDTHLLPPEVDKIFRRVQDSAHYMPDWQMEKVLQNSLGADWASHFDSFDRIPFAAASIGQVHSAVLTASASPTGKPYQVAVKVQFPNIANSIDSDLGYIKLLLTAGKFLPKGLFLDKTVSVMKQELADECDYTREASYLRTFGSPEYLGNDARFKVPWVWEGSTDRVLVMERIDGISVGEADIKALSQPDRDTIAACVIELCLKELFEFRMMQTDPNWTNFLWDARTRRIGLVDFGATRSYSKEFMDGWLRLLQAAASDDWDACVEWSLKVGYLTGQENQIMLDAHVKSMTLLAAPFKSSTPQPYTFGRNTGWADITAQIRDNIPVMLEHRLTPPPQETYSLNRKLSGAFLLASRLEATVNTKDIWDRLVVDISKPSLLLSLAAITFNPTAWNIVARNEYRNKTITRIFGSPKAGCYFLTVMIFLFGVLRDYLFHVALAEQPKVELLPEPYSKVLPLALMGTGQLLVVSSTWALGITGTFLGDYFGILMDHRVEGFPFNVLNDPMYVGSTMCFLGGALWSALFSIVPPTLTDPGFRESSPAGLFITLYVYIVYIIALRFEGPFTDMIYSKRAEEQAKASKKDY</sequence>
<evidence type="ECO:0000256" key="9">
    <source>
        <dbReference type="ARBA" id="ARBA00022824"/>
    </source>
</evidence>
<evidence type="ECO:0000256" key="7">
    <source>
        <dbReference type="ARBA" id="ARBA00022692"/>
    </source>
</evidence>
<dbReference type="UniPathway" id="UPA00753"/>
<dbReference type="GO" id="GO:0006744">
    <property type="term" value="P:ubiquinone biosynthetic process"/>
    <property type="evidence" value="ECO:0007669"/>
    <property type="project" value="TreeGrafter"/>
</dbReference>
<feature type="transmembrane region" description="Helical" evidence="17">
    <location>
        <begin position="583"/>
        <end position="600"/>
    </location>
</feature>
<dbReference type="InterPro" id="IPR024960">
    <property type="entry name" value="PEMT/MFAP"/>
</dbReference>
<evidence type="ECO:0000256" key="15">
    <source>
        <dbReference type="ARBA" id="ARBA00023264"/>
    </source>
</evidence>
<dbReference type="GO" id="GO:0031966">
    <property type="term" value="C:mitochondrial membrane"/>
    <property type="evidence" value="ECO:0007669"/>
    <property type="project" value="UniProtKB-SubCell"/>
</dbReference>
<dbReference type="AlphaFoldDB" id="A0A284QU63"/>
<evidence type="ECO:0000256" key="4">
    <source>
        <dbReference type="ARBA" id="ARBA00022603"/>
    </source>
</evidence>
<feature type="intramembrane region" description="Helical" evidence="16">
    <location>
        <begin position="581"/>
        <end position="601"/>
    </location>
</feature>
<protein>
    <recommendedName>
        <fullName evidence="16">Phosphatidyl-N-methylethanolamine N-methyltransferase</fullName>
        <ecNumber evidence="16">2.1.1.71</ecNumber>
    </recommendedName>
    <alternativeName>
        <fullName evidence="16">Phospholipid methyltransferase</fullName>
        <shortName evidence="16">PLMT</shortName>
    </alternativeName>
</protein>
<keyword evidence="12 16" id="KW-0443">Lipid metabolism</keyword>
<feature type="topological domain" description="Lumenal" evidence="16">
    <location>
        <begin position="602"/>
        <end position="613"/>
    </location>
</feature>
<comment type="subcellular location">
    <subcellularLocation>
        <location evidence="1">Endomembrane system</location>
        <topology evidence="1">Multi-pass membrane protein</topology>
    </subcellularLocation>
    <subcellularLocation>
        <location evidence="16">Endoplasmic reticulum membrane</location>
        <topology evidence="16">Multi-pass membrane protein</topology>
    </subcellularLocation>
    <subcellularLocation>
        <location evidence="16">Mitochondrion membrane</location>
        <topology evidence="16">Multi-pass membrane protein</topology>
    </subcellularLocation>
</comment>
<evidence type="ECO:0000256" key="13">
    <source>
        <dbReference type="ARBA" id="ARBA00023136"/>
    </source>
</evidence>
<evidence type="ECO:0000256" key="6">
    <source>
        <dbReference type="ARBA" id="ARBA00022691"/>
    </source>
</evidence>
<dbReference type="OMA" id="PEYYVPR"/>
<feature type="transmembrane region" description="Helical" evidence="17">
    <location>
        <begin position="621"/>
        <end position="643"/>
    </location>
</feature>
<dbReference type="GO" id="GO:0000773">
    <property type="term" value="F:phosphatidyl-N-methylethanolamine N-methyltransferase activity"/>
    <property type="evidence" value="ECO:0007669"/>
    <property type="project" value="UniProtKB-UniRule"/>
</dbReference>
<keyword evidence="10" id="KW-0067">ATP-binding</keyword>
<evidence type="ECO:0000256" key="3">
    <source>
        <dbReference type="ARBA" id="ARBA00022516"/>
    </source>
</evidence>
<dbReference type="GO" id="GO:0032259">
    <property type="term" value="P:methylation"/>
    <property type="evidence" value="ECO:0007669"/>
    <property type="project" value="UniProtKB-KW"/>
</dbReference>
<feature type="topological domain" description="Lumenal" evidence="16">
    <location>
        <begin position="1"/>
        <end position="580"/>
    </location>
</feature>
<reference evidence="20" key="1">
    <citation type="journal article" date="2017" name="Nat. Ecol. Evol.">
        <title>Genome expansion and lineage-specific genetic innovations in the forest pathogenic fungi Armillaria.</title>
        <authorList>
            <person name="Sipos G."/>
            <person name="Prasanna A.N."/>
            <person name="Walter M.C."/>
            <person name="O'Connor E."/>
            <person name="Balint B."/>
            <person name="Krizsan K."/>
            <person name="Kiss B."/>
            <person name="Hess J."/>
            <person name="Varga T."/>
            <person name="Slot J."/>
            <person name="Riley R."/>
            <person name="Boka B."/>
            <person name="Rigling D."/>
            <person name="Barry K."/>
            <person name="Lee J."/>
            <person name="Mihaltcheva S."/>
            <person name="LaButti K."/>
            <person name="Lipzen A."/>
            <person name="Waldron R."/>
            <person name="Moloney N.M."/>
            <person name="Sperisen C."/>
            <person name="Kredics L."/>
            <person name="Vagvoelgyi C."/>
            <person name="Patrignani A."/>
            <person name="Fitzpatrick D."/>
            <person name="Nagy I."/>
            <person name="Doyle S."/>
            <person name="Anderson J.B."/>
            <person name="Grigoriev I.V."/>
            <person name="Gueldener U."/>
            <person name="Muensterkoetter M."/>
            <person name="Nagy L.G."/>
        </authorList>
    </citation>
    <scope>NUCLEOTIDE SEQUENCE [LARGE SCALE GENOMIC DNA]</scope>
    <source>
        <strain evidence="20">C18/9</strain>
    </source>
</reference>
<dbReference type="Pfam" id="PF04191">
    <property type="entry name" value="PEMT"/>
    <property type="match status" value="1"/>
</dbReference>
<keyword evidence="3 16" id="KW-0444">Lipid biosynthesis</keyword>
<keyword evidence="15 16" id="KW-1208">Phospholipid metabolism</keyword>
<dbReference type="EMBL" id="FUEG01000002">
    <property type="protein sequence ID" value="SJK99992.1"/>
    <property type="molecule type" value="Genomic_DNA"/>
</dbReference>
<feature type="transmembrane region" description="Helical" evidence="17">
    <location>
        <begin position="711"/>
        <end position="731"/>
    </location>
</feature>
<dbReference type="EC" id="2.1.1.71" evidence="16"/>
<dbReference type="PANTHER" id="PTHR43851:SF3">
    <property type="entry name" value="COENZYME Q8"/>
    <property type="match status" value="1"/>
</dbReference>
<feature type="binding site" evidence="16">
    <location>
        <begin position="666"/>
        <end position="668"/>
    </location>
    <ligand>
        <name>S-adenosyl-L-methionine</name>
        <dbReference type="ChEBI" id="CHEBI:59789"/>
    </ligand>
</feature>
<feature type="domain" description="ABC1 atypical kinase-like" evidence="18">
    <location>
        <begin position="221"/>
        <end position="471"/>
    </location>
</feature>
<dbReference type="Proteomes" id="UP000219338">
    <property type="component" value="Unassembled WGS sequence"/>
</dbReference>
<evidence type="ECO:0000313" key="19">
    <source>
        <dbReference type="EMBL" id="SJK99992.1"/>
    </source>
</evidence>
<keyword evidence="9 16" id="KW-0256">Endoplasmic reticulum</keyword>
<dbReference type="InterPro" id="IPR011009">
    <property type="entry name" value="Kinase-like_dom_sf"/>
</dbReference>